<dbReference type="Proteomes" id="UP001279734">
    <property type="component" value="Unassembled WGS sequence"/>
</dbReference>
<comment type="caution">
    <text evidence="1">The sequence shown here is derived from an EMBL/GenBank/DDBJ whole genome shotgun (WGS) entry which is preliminary data.</text>
</comment>
<organism evidence="1 2">
    <name type="scientific">Nepenthes gracilis</name>
    <name type="common">Slender pitcher plant</name>
    <dbReference type="NCBI Taxonomy" id="150966"/>
    <lineage>
        <taxon>Eukaryota</taxon>
        <taxon>Viridiplantae</taxon>
        <taxon>Streptophyta</taxon>
        <taxon>Embryophyta</taxon>
        <taxon>Tracheophyta</taxon>
        <taxon>Spermatophyta</taxon>
        <taxon>Magnoliopsida</taxon>
        <taxon>eudicotyledons</taxon>
        <taxon>Gunneridae</taxon>
        <taxon>Pentapetalae</taxon>
        <taxon>Caryophyllales</taxon>
        <taxon>Nepenthaceae</taxon>
        <taxon>Nepenthes</taxon>
    </lineage>
</organism>
<dbReference type="AlphaFoldDB" id="A0AAD3XIY1"/>
<accession>A0AAD3XIY1</accession>
<gene>
    <name evidence="1" type="ORF">Nepgr_008108</name>
</gene>
<keyword evidence="2" id="KW-1185">Reference proteome</keyword>
<name>A0AAD3XIY1_NEPGR</name>
<reference evidence="1" key="1">
    <citation type="submission" date="2023-05" db="EMBL/GenBank/DDBJ databases">
        <title>Nepenthes gracilis genome sequencing.</title>
        <authorList>
            <person name="Fukushima K."/>
        </authorList>
    </citation>
    <scope>NUCLEOTIDE SEQUENCE</scope>
    <source>
        <strain evidence="1">SING2019-196</strain>
    </source>
</reference>
<sequence length="68" mass="6997">MSGGTDEPIRAPALAEFGVSLVKEPMTDLVTVECLKTNNANGPIEIGAATEVVDAVEELNLGDLALEG</sequence>
<protein>
    <submittedName>
        <fullName evidence="1">Uncharacterized protein</fullName>
    </submittedName>
</protein>
<dbReference type="EMBL" id="BSYO01000006">
    <property type="protein sequence ID" value="GMH06268.1"/>
    <property type="molecule type" value="Genomic_DNA"/>
</dbReference>
<evidence type="ECO:0000313" key="1">
    <source>
        <dbReference type="EMBL" id="GMH06268.1"/>
    </source>
</evidence>
<evidence type="ECO:0000313" key="2">
    <source>
        <dbReference type="Proteomes" id="UP001279734"/>
    </source>
</evidence>
<proteinExistence type="predicted"/>